<evidence type="ECO:0000313" key="4">
    <source>
        <dbReference type="EMBL" id="MFC6659776.1"/>
    </source>
</evidence>
<sequence>MSIGVSRFVPALMAAGVLAPAAATCAPVLVTTLRQTLRAETFRLGAELRQAGINTEMYLESDRLGQQLRYAARKGFVLVAIVGEDELAAGVVRVRHLATGTEQVWPRDTWTADVRRWLAEPA</sequence>
<dbReference type="InterPro" id="IPR004154">
    <property type="entry name" value="Anticodon-bd"/>
</dbReference>
<dbReference type="Gene3D" id="3.40.50.800">
    <property type="entry name" value="Anticodon-binding domain"/>
    <property type="match status" value="1"/>
</dbReference>
<evidence type="ECO:0000313" key="5">
    <source>
        <dbReference type="Proteomes" id="UP001596317"/>
    </source>
</evidence>
<keyword evidence="2" id="KW-0732">Signal</keyword>
<feature type="chain" id="PRO_5045653903" evidence="2">
    <location>
        <begin position="26"/>
        <end position="122"/>
    </location>
</feature>
<accession>A0ABW1ZG00</accession>
<dbReference type="Proteomes" id="UP001596317">
    <property type="component" value="Unassembled WGS sequence"/>
</dbReference>
<dbReference type="PANTHER" id="PTHR11476">
    <property type="entry name" value="HISTIDYL-TRNA SYNTHETASE"/>
    <property type="match status" value="1"/>
</dbReference>
<comment type="caution">
    <text evidence="4">The sequence shown here is derived from an EMBL/GenBank/DDBJ whole genome shotgun (WGS) entry which is preliminary data.</text>
</comment>
<protein>
    <submittedName>
        <fullName evidence="4">His/Gly/Thr/Pro-type tRNA ligase C-terminal domain-containing protein</fullName>
    </submittedName>
</protein>
<evidence type="ECO:0000256" key="2">
    <source>
        <dbReference type="SAM" id="SignalP"/>
    </source>
</evidence>
<dbReference type="PANTHER" id="PTHR11476:SF7">
    <property type="entry name" value="HISTIDINE--TRNA LIGASE"/>
    <property type="match status" value="1"/>
</dbReference>
<dbReference type="GO" id="GO:0016874">
    <property type="term" value="F:ligase activity"/>
    <property type="evidence" value="ECO:0007669"/>
    <property type="project" value="UniProtKB-KW"/>
</dbReference>
<organism evidence="4 5">
    <name type="scientific">Deinococcus multiflagellatus</name>
    <dbReference type="NCBI Taxonomy" id="1656887"/>
    <lineage>
        <taxon>Bacteria</taxon>
        <taxon>Thermotogati</taxon>
        <taxon>Deinococcota</taxon>
        <taxon>Deinococci</taxon>
        <taxon>Deinococcales</taxon>
        <taxon>Deinococcaceae</taxon>
        <taxon>Deinococcus</taxon>
    </lineage>
</organism>
<keyword evidence="4" id="KW-0436">Ligase</keyword>
<keyword evidence="1" id="KW-0030">Aminoacyl-tRNA synthetase</keyword>
<dbReference type="RefSeq" id="WP_380054484.1">
    <property type="nucleotide sequence ID" value="NZ_JBHSWB010000001.1"/>
</dbReference>
<proteinExistence type="predicted"/>
<dbReference type="Pfam" id="PF03129">
    <property type="entry name" value="HGTP_anticodon"/>
    <property type="match status" value="1"/>
</dbReference>
<keyword evidence="5" id="KW-1185">Reference proteome</keyword>
<feature type="signal peptide" evidence="2">
    <location>
        <begin position="1"/>
        <end position="25"/>
    </location>
</feature>
<dbReference type="InterPro" id="IPR036621">
    <property type="entry name" value="Anticodon-bd_dom_sf"/>
</dbReference>
<dbReference type="SUPFAM" id="SSF52954">
    <property type="entry name" value="Class II aaRS ABD-related"/>
    <property type="match status" value="1"/>
</dbReference>
<evidence type="ECO:0000256" key="1">
    <source>
        <dbReference type="ARBA" id="ARBA00023146"/>
    </source>
</evidence>
<reference evidence="5" key="1">
    <citation type="journal article" date="2019" name="Int. J. Syst. Evol. Microbiol.">
        <title>The Global Catalogue of Microorganisms (GCM) 10K type strain sequencing project: providing services to taxonomists for standard genome sequencing and annotation.</title>
        <authorList>
            <consortium name="The Broad Institute Genomics Platform"/>
            <consortium name="The Broad Institute Genome Sequencing Center for Infectious Disease"/>
            <person name="Wu L."/>
            <person name="Ma J."/>
        </authorList>
    </citation>
    <scope>NUCLEOTIDE SEQUENCE [LARGE SCALE GENOMIC DNA]</scope>
    <source>
        <strain evidence="5">CCUG 63830</strain>
    </source>
</reference>
<feature type="domain" description="Anticodon-binding" evidence="3">
    <location>
        <begin position="28"/>
        <end position="104"/>
    </location>
</feature>
<evidence type="ECO:0000259" key="3">
    <source>
        <dbReference type="Pfam" id="PF03129"/>
    </source>
</evidence>
<name>A0ABW1ZG00_9DEIO</name>
<dbReference type="EMBL" id="JBHSWB010000001">
    <property type="protein sequence ID" value="MFC6659776.1"/>
    <property type="molecule type" value="Genomic_DNA"/>
</dbReference>
<gene>
    <name evidence="4" type="ORF">ACFP90_04905</name>
</gene>